<dbReference type="GO" id="GO:0032259">
    <property type="term" value="P:methylation"/>
    <property type="evidence" value="ECO:0007669"/>
    <property type="project" value="UniProtKB-KW"/>
</dbReference>
<sequence>MIEDPAGFIKANTEVAQPPACPEISMWTATEVTPLWEATEAALLRVNLPPPYWAFCWAGGQALTRYVLDNPDMVRGKRVLDFAAGSGASAIAAARNGAAHVQAVEIDAMAATAIGLNAELNAVTIEVICADIVGQENRWDVVVAGDVCYEKPMTEYIFPWLRKLAADGALVLMADPGRAYLPKHGLLEVARKKVATSLELEDRTTREVVIYKIVG</sequence>
<dbReference type="GO" id="GO:0016279">
    <property type="term" value="F:protein-lysine N-methyltransferase activity"/>
    <property type="evidence" value="ECO:0007669"/>
    <property type="project" value="TreeGrafter"/>
</dbReference>
<evidence type="ECO:0008006" key="4">
    <source>
        <dbReference type="Google" id="ProtNLM"/>
    </source>
</evidence>
<keyword evidence="1" id="KW-0489">Methyltransferase</keyword>
<organism evidence="3">
    <name type="scientific">Magnetospirillum gryphiswaldense</name>
    <dbReference type="NCBI Taxonomy" id="55518"/>
    <lineage>
        <taxon>Bacteria</taxon>
        <taxon>Pseudomonadati</taxon>
        <taxon>Pseudomonadota</taxon>
        <taxon>Alphaproteobacteria</taxon>
        <taxon>Rhodospirillales</taxon>
        <taxon>Rhodospirillaceae</taxon>
        <taxon>Magnetospirillum</taxon>
    </lineage>
</organism>
<dbReference type="PANTHER" id="PTHR43648:SF1">
    <property type="entry name" value="ELECTRON TRANSFER FLAVOPROTEIN BETA SUBUNIT LYSINE METHYLTRANSFERASE"/>
    <property type="match status" value="1"/>
</dbReference>
<dbReference type="InterPro" id="IPR050078">
    <property type="entry name" value="Ribosomal_L11_MeTrfase_PrmA"/>
</dbReference>
<keyword evidence="2" id="KW-0808">Transferase</keyword>
<dbReference type="PANTHER" id="PTHR43648">
    <property type="entry name" value="ELECTRON TRANSFER FLAVOPROTEIN BETA SUBUNIT LYSINE METHYLTRANSFERASE"/>
    <property type="match status" value="1"/>
</dbReference>
<dbReference type="Pfam" id="PF06325">
    <property type="entry name" value="PrmA"/>
    <property type="match status" value="1"/>
</dbReference>
<dbReference type="Gene3D" id="3.40.50.150">
    <property type="entry name" value="Vaccinia Virus protein VP39"/>
    <property type="match status" value="1"/>
</dbReference>
<evidence type="ECO:0000256" key="2">
    <source>
        <dbReference type="ARBA" id="ARBA00022679"/>
    </source>
</evidence>
<evidence type="ECO:0000256" key="1">
    <source>
        <dbReference type="ARBA" id="ARBA00022603"/>
    </source>
</evidence>
<gene>
    <name evidence="3" type="ORF">MGR_1371</name>
</gene>
<dbReference type="RefSeq" id="WP_106002868.1">
    <property type="nucleotide sequence ID" value="NZ_CP027527.1"/>
</dbReference>
<accession>A4U076</accession>
<dbReference type="InterPro" id="IPR029063">
    <property type="entry name" value="SAM-dependent_MTases_sf"/>
</dbReference>
<name>A4U076_9PROT</name>
<protein>
    <recommendedName>
        <fullName evidence="4">Methyltransferase</fullName>
    </recommendedName>
</protein>
<reference evidence="3" key="1">
    <citation type="journal article" date="2007" name="J. Bacteriol.">
        <title>Comparative genome analysis of four magnetotactic bacteria reveals a complex set of group-specific genes implicated in magnetosome biomineralization and function.</title>
        <authorList>
            <person name="Richter M."/>
            <person name="Kube M."/>
            <person name="Bazylinski D.A."/>
            <person name="Lombardot T."/>
            <person name="Gloeckner F.O."/>
            <person name="Reinhardt R."/>
            <person name="Schueler D."/>
        </authorList>
    </citation>
    <scope>NUCLEOTIDE SEQUENCE</scope>
    <source>
        <strain evidence="3">MSR-1</strain>
    </source>
</reference>
<evidence type="ECO:0000313" key="3">
    <source>
        <dbReference type="EMBL" id="CAM76283.1"/>
    </source>
</evidence>
<dbReference type="EMBL" id="CU459003">
    <property type="protein sequence ID" value="CAM76283.1"/>
    <property type="molecule type" value="Genomic_DNA"/>
</dbReference>
<proteinExistence type="predicted"/>
<dbReference type="AlphaFoldDB" id="A4U076"/>
<dbReference type="SUPFAM" id="SSF53335">
    <property type="entry name" value="S-adenosyl-L-methionine-dependent methyltransferases"/>
    <property type="match status" value="1"/>
</dbReference>